<evidence type="ECO:0000256" key="1">
    <source>
        <dbReference type="SAM" id="MobiDB-lite"/>
    </source>
</evidence>
<reference evidence="2 3" key="1">
    <citation type="journal article" date="2023" name="Nucleic Acids Res.">
        <title>The hologenome of Daphnia magna reveals possible DNA methylation and microbiome-mediated evolution of the host genome.</title>
        <authorList>
            <person name="Chaturvedi A."/>
            <person name="Li X."/>
            <person name="Dhandapani V."/>
            <person name="Marshall H."/>
            <person name="Kissane S."/>
            <person name="Cuenca-Cambronero M."/>
            <person name="Asole G."/>
            <person name="Calvet F."/>
            <person name="Ruiz-Romero M."/>
            <person name="Marangio P."/>
            <person name="Guigo R."/>
            <person name="Rago D."/>
            <person name="Mirbahai L."/>
            <person name="Eastwood N."/>
            <person name="Colbourne J.K."/>
            <person name="Zhou J."/>
            <person name="Mallon E."/>
            <person name="Orsini L."/>
        </authorList>
    </citation>
    <scope>NUCLEOTIDE SEQUENCE [LARGE SCALE GENOMIC DNA]</scope>
    <source>
        <strain evidence="2">LRV0_1</strain>
    </source>
</reference>
<keyword evidence="3" id="KW-1185">Reference proteome</keyword>
<name>A0ABQ9YZQ5_9CRUS</name>
<proteinExistence type="predicted"/>
<evidence type="ECO:0000313" key="2">
    <source>
        <dbReference type="EMBL" id="KAK4006132.1"/>
    </source>
</evidence>
<protein>
    <submittedName>
        <fullName evidence="2">Uncharacterized protein</fullName>
    </submittedName>
</protein>
<dbReference type="EMBL" id="JAOYFB010000002">
    <property type="protein sequence ID" value="KAK4006132.1"/>
    <property type="molecule type" value="Genomic_DNA"/>
</dbReference>
<feature type="region of interest" description="Disordered" evidence="1">
    <location>
        <begin position="1"/>
        <end position="26"/>
    </location>
</feature>
<evidence type="ECO:0000313" key="3">
    <source>
        <dbReference type="Proteomes" id="UP001234178"/>
    </source>
</evidence>
<accession>A0ABQ9YZQ5</accession>
<organism evidence="2 3">
    <name type="scientific">Daphnia magna</name>
    <dbReference type="NCBI Taxonomy" id="35525"/>
    <lineage>
        <taxon>Eukaryota</taxon>
        <taxon>Metazoa</taxon>
        <taxon>Ecdysozoa</taxon>
        <taxon>Arthropoda</taxon>
        <taxon>Crustacea</taxon>
        <taxon>Branchiopoda</taxon>
        <taxon>Diplostraca</taxon>
        <taxon>Cladocera</taxon>
        <taxon>Anomopoda</taxon>
        <taxon>Daphniidae</taxon>
        <taxon>Daphnia</taxon>
    </lineage>
</organism>
<dbReference type="Proteomes" id="UP001234178">
    <property type="component" value="Unassembled WGS sequence"/>
</dbReference>
<sequence length="60" mass="6686">MASSRKSYLKTPGLPRTGVIDGRFSRQGKQGPFRAENFLDEQLFAIYLSYFADPPVGDST</sequence>
<gene>
    <name evidence="2" type="ORF">OUZ56_011287</name>
</gene>
<comment type="caution">
    <text evidence="2">The sequence shown here is derived from an EMBL/GenBank/DDBJ whole genome shotgun (WGS) entry which is preliminary data.</text>
</comment>